<proteinExistence type="predicted"/>
<protein>
    <recommendedName>
        <fullName evidence="16">3-ketosteroid-9-alpha-monooxygenase, ferredoxin reductase component</fullName>
        <ecNumber evidence="15">1.14.15.30</ecNumber>
    </recommendedName>
    <alternativeName>
        <fullName evidence="17">3-ketosteroid-9-alpha-hydroxylase, ferredoxin reductase component</fullName>
    </alternativeName>
    <alternativeName>
        <fullName evidence="18">Androsta-1,4-diene-3,17-dione 9-alpha-hydroxylase</fullName>
    </alternativeName>
    <alternativeName>
        <fullName evidence="13">Rieske-type oxygenase</fullName>
    </alternativeName>
</protein>
<organism evidence="21 22">
    <name type="scientific">Nocardia mexicana</name>
    <dbReference type="NCBI Taxonomy" id="279262"/>
    <lineage>
        <taxon>Bacteria</taxon>
        <taxon>Bacillati</taxon>
        <taxon>Actinomycetota</taxon>
        <taxon>Actinomycetes</taxon>
        <taxon>Mycobacteriales</taxon>
        <taxon>Nocardiaceae</taxon>
        <taxon>Nocardia</taxon>
    </lineage>
</organism>
<dbReference type="PANTHER" id="PTHR47354">
    <property type="entry name" value="NADH OXIDOREDUCTASE HCR"/>
    <property type="match status" value="1"/>
</dbReference>
<keyword evidence="9" id="KW-0408">Iron</keyword>
<comment type="catalytic activity">
    <reaction evidence="14">
        <text>androsta-1,4-diene-3,17-dione + 2 reduced [2Fe-2S]-[ferredoxin] + O2 + 2 H(+) = 9alpha-hydroxyandrosta-1,4-diene-3,17-dione + 2 oxidized [2Fe-2S]-[ferredoxin] + H2O</text>
        <dbReference type="Rhea" id="RHEA:32199"/>
        <dbReference type="Rhea" id="RHEA-COMP:10000"/>
        <dbReference type="Rhea" id="RHEA-COMP:10001"/>
        <dbReference type="ChEBI" id="CHEBI:15377"/>
        <dbReference type="ChEBI" id="CHEBI:15378"/>
        <dbReference type="ChEBI" id="CHEBI:15379"/>
        <dbReference type="ChEBI" id="CHEBI:33737"/>
        <dbReference type="ChEBI" id="CHEBI:33738"/>
        <dbReference type="ChEBI" id="CHEBI:40799"/>
        <dbReference type="ChEBI" id="CHEBI:63641"/>
        <dbReference type="EC" id="1.14.15.30"/>
    </reaction>
</comment>
<dbReference type="InterPro" id="IPR012675">
    <property type="entry name" value="Beta-grasp_dom_sf"/>
</dbReference>
<dbReference type="Gene3D" id="3.40.50.80">
    <property type="entry name" value="Nucleotide-binding domain of ferredoxin-NADP reductase (FNR) module"/>
    <property type="match status" value="1"/>
</dbReference>
<evidence type="ECO:0000256" key="6">
    <source>
        <dbReference type="ARBA" id="ARBA00022827"/>
    </source>
</evidence>
<evidence type="ECO:0000256" key="8">
    <source>
        <dbReference type="ARBA" id="ARBA00023002"/>
    </source>
</evidence>
<evidence type="ECO:0000256" key="5">
    <source>
        <dbReference type="ARBA" id="ARBA00022723"/>
    </source>
</evidence>
<dbReference type="Pfam" id="PF00175">
    <property type="entry name" value="NAD_binding_1"/>
    <property type="match status" value="1"/>
</dbReference>
<dbReference type="GO" id="GO:0071949">
    <property type="term" value="F:FAD binding"/>
    <property type="evidence" value="ECO:0007669"/>
    <property type="project" value="UniProtKB-ARBA"/>
</dbReference>
<evidence type="ECO:0000259" key="19">
    <source>
        <dbReference type="PROSITE" id="PS51085"/>
    </source>
</evidence>
<dbReference type="GO" id="GO:0046872">
    <property type="term" value="F:metal ion binding"/>
    <property type="evidence" value="ECO:0007669"/>
    <property type="project" value="UniProtKB-KW"/>
</dbReference>
<dbReference type="FunFam" id="3.10.20.30:FF:000023">
    <property type="entry name" value="3-ketosteroid-9-alpha-hydroxylase reductase subunit"/>
    <property type="match status" value="1"/>
</dbReference>
<dbReference type="PANTHER" id="PTHR47354:SF8">
    <property type="entry name" value="1,2-PHENYLACETYL-COA EPOXIDASE, SUBUNIT E"/>
    <property type="match status" value="1"/>
</dbReference>
<evidence type="ECO:0000256" key="16">
    <source>
        <dbReference type="ARBA" id="ARBA00071689"/>
    </source>
</evidence>
<dbReference type="Pfam" id="PF00970">
    <property type="entry name" value="FAD_binding_6"/>
    <property type="match status" value="1"/>
</dbReference>
<comment type="cofactor">
    <cofactor evidence="1">
        <name>FAD</name>
        <dbReference type="ChEBI" id="CHEBI:57692"/>
    </cofactor>
</comment>
<dbReference type="CDD" id="cd06214">
    <property type="entry name" value="PA_degradation_oxidoreductase_like"/>
    <property type="match status" value="1"/>
</dbReference>
<dbReference type="InterPro" id="IPR036010">
    <property type="entry name" value="2Fe-2S_ferredoxin-like_sf"/>
</dbReference>
<evidence type="ECO:0000256" key="15">
    <source>
        <dbReference type="ARBA" id="ARBA00066793"/>
    </source>
</evidence>
<dbReference type="GO" id="GO:0008203">
    <property type="term" value="P:cholesterol metabolic process"/>
    <property type="evidence" value="ECO:0007669"/>
    <property type="project" value="UniProtKB-KW"/>
</dbReference>
<evidence type="ECO:0000313" key="21">
    <source>
        <dbReference type="EMBL" id="RDI51882.1"/>
    </source>
</evidence>
<dbReference type="InterPro" id="IPR001041">
    <property type="entry name" value="2Fe-2S_ferredoxin-type"/>
</dbReference>
<dbReference type="InterPro" id="IPR050415">
    <property type="entry name" value="MRET"/>
</dbReference>
<dbReference type="EC" id="1.14.15.30" evidence="15"/>
<dbReference type="OrthoDB" id="9796486at2"/>
<accession>A0A370H650</accession>
<dbReference type="InterPro" id="IPR008333">
    <property type="entry name" value="Cbr1-like_FAD-bd_dom"/>
</dbReference>
<evidence type="ECO:0000256" key="13">
    <source>
        <dbReference type="ARBA" id="ARBA00030944"/>
    </source>
</evidence>
<dbReference type="Pfam" id="PF00111">
    <property type="entry name" value="Fer2"/>
    <property type="match status" value="1"/>
</dbReference>
<gene>
    <name evidence="21" type="ORF">DFR68_104366</name>
</gene>
<dbReference type="SUPFAM" id="SSF52343">
    <property type="entry name" value="Ferredoxin reductase-like, C-terminal NADP-linked domain"/>
    <property type="match status" value="1"/>
</dbReference>
<comment type="caution">
    <text evidence="21">The sequence shown here is derived from an EMBL/GenBank/DDBJ whole genome shotgun (WGS) entry which is preliminary data.</text>
</comment>
<evidence type="ECO:0000256" key="7">
    <source>
        <dbReference type="ARBA" id="ARBA00022963"/>
    </source>
</evidence>
<keyword evidence="10" id="KW-0411">Iron-sulfur</keyword>
<evidence type="ECO:0000256" key="3">
    <source>
        <dbReference type="ARBA" id="ARBA00022630"/>
    </source>
</evidence>
<dbReference type="EMBL" id="QQAZ01000004">
    <property type="protein sequence ID" value="RDI51882.1"/>
    <property type="molecule type" value="Genomic_DNA"/>
</dbReference>
<evidence type="ECO:0000256" key="18">
    <source>
        <dbReference type="ARBA" id="ARBA00079721"/>
    </source>
</evidence>
<evidence type="ECO:0000259" key="20">
    <source>
        <dbReference type="PROSITE" id="PS51384"/>
    </source>
</evidence>
<keyword evidence="12" id="KW-0753">Steroid metabolism</keyword>
<dbReference type="Proteomes" id="UP000255355">
    <property type="component" value="Unassembled WGS sequence"/>
</dbReference>
<dbReference type="PRINTS" id="PR00371">
    <property type="entry name" value="FPNCR"/>
</dbReference>
<dbReference type="InterPro" id="IPR001433">
    <property type="entry name" value="OxRdtase_FAD/NAD-bd"/>
</dbReference>
<evidence type="ECO:0000256" key="2">
    <source>
        <dbReference type="ARBA" id="ARBA00022548"/>
    </source>
</evidence>
<keyword evidence="21" id="KW-0503">Monooxygenase</keyword>
<dbReference type="PROSITE" id="PS00197">
    <property type="entry name" value="2FE2S_FER_1"/>
    <property type="match status" value="1"/>
</dbReference>
<keyword evidence="11" id="KW-1207">Sterol metabolism</keyword>
<evidence type="ECO:0000256" key="14">
    <source>
        <dbReference type="ARBA" id="ARBA00050368"/>
    </source>
</evidence>
<keyword evidence="5" id="KW-0479">Metal-binding</keyword>
<keyword evidence="4" id="KW-0001">2Fe-2S</keyword>
<dbReference type="STRING" id="1210089.GCA_001613165_01401"/>
<evidence type="ECO:0000256" key="11">
    <source>
        <dbReference type="ARBA" id="ARBA00023166"/>
    </source>
</evidence>
<dbReference type="InterPro" id="IPR017938">
    <property type="entry name" value="Riboflavin_synthase-like_b-brl"/>
</dbReference>
<keyword evidence="12" id="KW-0443">Lipid metabolism</keyword>
<evidence type="ECO:0000256" key="4">
    <source>
        <dbReference type="ARBA" id="ARBA00022714"/>
    </source>
</evidence>
<dbReference type="AlphaFoldDB" id="A0A370H650"/>
<keyword evidence="8" id="KW-0560">Oxidoreductase</keyword>
<feature type="domain" description="FAD-binding FR-type" evidence="20">
    <location>
        <begin position="10"/>
        <end position="116"/>
    </location>
</feature>
<keyword evidence="2" id="KW-0153">Cholesterol metabolism</keyword>
<keyword evidence="6" id="KW-0274">FAD</keyword>
<keyword evidence="7" id="KW-0442">Lipid degradation</keyword>
<dbReference type="GO" id="GO:0036200">
    <property type="term" value="F:3-ketosteroid 9-alpha-monooxygenase activity"/>
    <property type="evidence" value="ECO:0007669"/>
    <property type="project" value="UniProtKB-EC"/>
</dbReference>
<keyword evidence="22" id="KW-1185">Reference proteome</keyword>
<dbReference type="InterPro" id="IPR017927">
    <property type="entry name" value="FAD-bd_FR_type"/>
</dbReference>
<dbReference type="Gene3D" id="2.40.30.10">
    <property type="entry name" value="Translation factors"/>
    <property type="match status" value="1"/>
</dbReference>
<evidence type="ECO:0000256" key="17">
    <source>
        <dbReference type="ARBA" id="ARBA00078495"/>
    </source>
</evidence>
<evidence type="ECO:0000256" key="10">
    <source>
        <dbReference type="ARBA" id="ARBA00023014"/>
    </source>
</evidence>
<reference evidence="21 22" key="1">
    <citation type="submission" date="2018-07" db="EMBL/GenBank/DDBJ databases">
        <title>Genomic Encyclopedia of Type Strains, Phase IV (KMG-IV): sequencing the most valuable type-strain genomes for metagenomic binning, comparative biology and taxonomic classification.</title>
        <authorList>
            <person name="Goeker M."/>
        </authorList>
    </citation>
    <scope>NUCLEOTIDE SEQUENCE [LARGE SCALE GENOMIC DNA]</scope>
    <source>
        <strain evidence="21 22">DSM 44952</strain>
    </source>
</reference>
<dbReference type="GO" id="GO:0016042">
    <property type="term" value="P:lipid catabolic process"/>
    <property type="evidence" value="ECO:0007669"/>
    <property type="project" value="UniProtKB-KW"/>
</dbReference>
<dbReference type="InterPro" id="IPR001709">
    <property type="entry name" value="Flavoprot_Pyr_Nucl_cyt_Rdtase"/>
</dbReference>
<evidence type="ECO:0000256" key="9">
    <source>
        <dbReference type="ARBA" id="ARBA00023004"/>
    </source>
</evidence>
<name>A0A370H650_9NOCA</name>
<dbReference type="PROSITE" id="PS51384">
    <property type="entry name" value="FAD_FR"/>
    <property type="match status" value="1"/>
</dbReference>
<evidence type="ECO:0000313" key="22">
    <source>
        <dbReference type="Proteomes" id="UP000255355"/>
    </source>
</evidence>
<feature type="domain" description="2Fe-2S ferredoxin-type" evidence="19">
    <location>
        <begin position="264"/>
        <end position="351"/>
    </location>
</feature>
<dbReference type="PROSITE" id="PS51085">
    <property type="entry name" value="2FE2S_FER_2"/>
    <property type="match status" value="1"/>
</dbReference>
<dbReference type="SUPFAM" id="SSF54292">
    <property type="entry name" value="2Fe-2S ferredoxin-like"/>
    <property type="match status" value="1"/>
</dbReference>
<evidence type="ECO:0000256" key="1">
    <source>
        <dbReference type="ARBA" id="ARBA00001974"/>
    </source>
</evidence>
<dbReference type="PRINTS" id="PR00410">
    <property type="entry name" value="PHEHYDRXLASE"/>
</dbReference>
<dbReference type="GO" id="GO:0051537">
    <property type="term" value="F:2 iron, 2 sulfur cluster binding"/>
    <property type="evidence" value="ECO:0007669"/>
    <property type="project" value="UniProtKB-KW"/>
</dbReference>
<dbReference type="CDD" id="cd00207">
    <property type="entry name" value="fer2"/>
    <property type="match status" value="1"/>
</dbReference>
<dbReference type="RefSeq" id="WP_068015183.1">
    <property type="nucleotide sequence ID" value="NZ_QQAZ01000004.1"/>
</dbReference>
<dbReference type="InterPro" id="IPR039261">
    <property type="entry name" value="FNR_nucleotide-bd"/>
</dbReference>
<dbReference type="Gene3D" id="3.10.20.30">
    <property type="match status" value="1"/>
</dbReference>
<dbReference type="SUPFAM" id="SSF63380">
    <property type="entry name" value="Riboflavin synthase domain-like"/>
    <property type="match status" value="1"/>
</dbReference>
<sequence>MTTVEVPHSSRSAVLRVSAVIAETGDACSLVFDVPEDLRERFTYQPGQFLTLRIPSDRTGSVARCYSLASSPHTDDRPKVTVKRTVDGYASNWVCDNVKAGDELEVLPPSGVFTPKDLDEDLQLFAAGSGITPVMSILKSALARGSGRIVLVYANRDPESVIFASELRELADKHPQRLVVVHWLETLQGLPSVEGLAAVVAPYAERRAFMCGPKPFMDRVHDALAQVGVPRNRTHAEIFNSLAGDPFADAAPVEVSEEEQADAATVEVELDGETHNLSWPRKQTLVDIMLSKGLDVPYSCQEGECGSCACTVLEGKVEMDNAEILDPEDIEAGYILGCQAHPVTDHLKIQF</sequence>
<dbReference type="InterPro" id="IPR006058">
    <property type="entry name" value="2Fe2S_fd_BS"/>
</dbReference>
<keyword evidence="3" id="KW-0285">Flavoprotein</keyword>
<evidence type="ECO:0000256" key="12">
    <source>
        <dbReference type="ARBA" id="ARBA00023221"/>
    </source>
</evidence>